<evidence type="ECO:0000313" key="1">
    <source>
        <dbReference type="EMBL" id="PUA40663.1"/>
    </source>
</evidence>
<dbReference type="Proteomes" id="UP000244184">
    <property type="component" value="Unassembled WGS sequence"/>
</dbReference>
<organism evidence="1 2">
    <name type="scientific">Paenibacillus elgii</name>
    <dbReference type="NCBI Taxonomy" id="189691"/>
    <lineage>
        <taxon>Bacteria</taxon>
        <taxon>Bacillati</taxon>
        <taxon>Bacillota</taxon>
        <taxon>Bacilli</taxon>
        <taxon>Bacillales</taxon>
        <taxon>Paenibacillaceae</taxon>
        <taxon>Paenibacillus</taxon>
    </lineage>
</organism>
<protein>
    <submittedName>
        <fullName evidence="1">Uncharacterized protein</fullName>
    </submittedName>
</protein>
<evidence type="ECO:0000313" key="2">
    <source>
        <dbReference type="Proteomes" id="UP000244184"/>
    </source>
</evidence>
<name>A0A2T6G925_9BACL</name>
<proteinExistence type="predicted"/>
<sequence length="95" mass="10383">MMLYNAFTGTSTLGDAAWSVAQLIFRKLNLVGDAVNLYNSLLWKFRAIYNSFGGKFSWADLGGVILDLGEFIVNLLPAGKVVNVVQILWGSANIL</sequence>
<dbReference type="AlphaFoldDB" id="A0A2T6G925"/>
<dbReference type="EMBL" id="PYHP01000007">
    <property type="protein sequence ID" value="PUA40663.1"/>
    <property type="molecule type" value="Genomic_DNA"/>
</dbReference>
<reference evidence="1 2" key="1">
    <citation type="submission" date="2018-03" db="EMBL/GenBank/DDBJ databases">
        <title>Genome sequence of Paenibacillus elgii strain AC13 an antimicrobial compound producing bacteria.</title>
        <authorList>
            <person name="Kurokawa A.S."/>
            <person name="Araujo J.F."/>
            <person name="Costa R.A."/>
            <person name="Ortega D.B."/>
            <person name="Pires A.S."/>
            <person name="Pappas G.J.Jr."/>
            <person name="Franco O.L."/>
            <person name="Barreto C."/>
            <person name="Magalhaes B.S."/>
            <person name="Kruger R.H."/>
        </authorList>
    </citation>
    <scope>NUCLEOTIDE SEQUENCE [LARGE SCALE GENOMIC DNA]</scope>
    <source>
        <strain evidence="1 2">AC13</strain>
    </source>
</reference>
<comment type="caution">
    <text evidence="1">The sequence shown here is derived from an EMBL/GenBank/DDBJ whole genome shotgun (WGS) entry which is preliminary data.</text>
</comment>
<accession>A0A2T6G925</accession>
<gene>
    <name evidence="1" type="ORF">C8Z91_02205</name>
</gene>